<protein>
    <submittedName>
        <fullName evidence="1">Uncharacterized protein</fullName>
    </submittedName>
</protein>
<gene>
    <name evidence="1" type="ORF">Mb0759</name>
</gene>
<name>A0A8K1W7H5_9VIRU</name>
<accession>A0A8K1W7H5</accession>
<proteinExistence type="predicted"/>
<dbReference type="EMBL" id="MH046811">
    <property type="protein sequence ID" value="UFX99850.1"/>
    <property type="molecule type" value="Genomic_DNA"/>
</dbReference>
<reference evidence="1" key="1">
    <citation type="submission" date="2018-03" db="EMBL/GenBank/DDBJ databases">
        <title>Draft genome sequences of Megaviruse, new member of the family Mimiviridae isolated from water in Shanghai, China.</title>
        <authorList>
            <person name="Xia Y."/>
        </authorList>
    </citation>
    <scope>NUCLEOTIDE SEQUENCE</scope>
    <source>
        <strain evidence="1">SH</strain>
    </source>
</reference>
<sequence length="89" mass="10658">METKECSKCTETKPIDNFYKIKNGTKIRSSCKKCDNIMSQSYKNRNKNHISSYNKIYKSNHKEEISDYNKNYNIINREKIQKDKLNNIK</sequence>
<evidence type="ECO:0000313" key="1">
    <source>
        <dbReference type="EMBL" id="UFX99850.1"/>
    </source>
</evidence>
<organism evidence="1">
    <name type="scientific">Megavirus baoshan</name>
    <dbReference type="NCBI Taxonomy" id="2496520"/>
    <lineage>
        <taxon>Viruses</taxon>
        <taxon>Varidnaviria</taxon>
        <taxon>Bamfordvirae</taxon>
        <taxon>Nucleocytoviricota</taxon>
        <taxon>Megaviricetes</taxon>
        <taxon>Imitervirales</taxon>
        <taxon>Mimiviridae</taxon>
        <taxon>Megamimivirinae</taxon>
        <taxon>Megavirus</taxon>
        <taxon>Megavirus baoshanense</taxon>
    </lineage>
</organism>